<proteinExistence type="predicted"/>
<evidence type="ECO:0000313" key="4">
    <source>
        <dbReference type="Proteomes" id="UP001139516"/>
    </source>
</evidence>
<name>A0A9X1YE98_9PROT</name>
<evidence type="ECO:0000256" key="1">
    <source>
        <dbReference type="SAM" id="MobiDB-lite"/>
    </source>
</evidence>
<keyword evidence="2" id="KW-0472">Membrane</keyword>
<keyword evidence="4" id="KW-1185">Reference proteome</keyword>
<evidence type="ECO:0000313" key="3">
    <source>
        <dbReference type="EMBL" id="MCK8787082.1"/>
    </source>
</evidence>
<reference evidence="3" key="1">
    <citation type="submission" date="2022-04" db="EMBL/GenBank/DDBJ databases">
        <title>Roseomonas acroporae sp. nov., isolated from coral Acropora digitifera.</title>
        <authorList>
            <person name="Sun H."/>
        </authorList>
    </citation>
    <scope>NUCLEOTIDE SEQUENCE</scope>
    <source>
        <strain evidence="3">NAR14</strain>
    </source>
</reference>
<dbReference type="RefSeq" id="WP_248669137.1">
    <property type="nucleotide sequence ID" value="NZ_JALPRX010000104.1"/>
</dbReference>
<organism evidence="3 4">
    <name type="scientific">Roseomonas acroporae</name>
    <dbReference type="NCBI Taxonomy" id="2937791"/>
    <lineage>
        <taxon>Bacteria</taxon>
        <taxon>Pseudomonadati</taxon>
        <taxon>Pseudomonadota</taxon>
        <taxon>Alphaproteobacteria</taxon>
        <taxon>Acetobacterales</taxon>
        <taxon>Roseomonadaceae</taxon>
        <taxon>Roseomonas</taxon>
    </lineage>
</organism>
<comment type="caution">
    <text evidence="3">The sequence shown here is derived from an EMBL/GenBank/DDBJ whole genome shotgun (WGS) entry which is preliminary data.</text>
</comment>
<keyword evidence="2" id="KW-1133">Transmembrane helix</keyword>
<protein>
    <submittedName>
        <fullName evidence="3">Uncharacterized protein</fullName>
    </submittedName>
</protein>
<accession>A0A9X1YE98</accession>
<dbReference type="EMBL" id="JALPRX010000104">
    <property type="protein sequence ID" value="MCK8787082.1"/>
    <property type="molecule type" value="Genomic_DNA"/>
</dbReference>
<evidence type="ECO:0000256" key="2">
    <source>
        <dbReference type="SAM" id="Phobius"/>
    </source>
</evidence>
<feature type="transmembrane region" description="Helical" evidence="2">
    <location>
        <begin position="16"/>
        <end position="39"/>
    </location>
</feature>
<dbReference type="Proteomes" id="UP001139516">
    <property type="component" value="Unassembled WGS sequence"/>
</dbReference>
<sequence>MAEDDPRPTALPDIRAVLAVGLGTLLFLLVAMAGLGAWFRWAGPDTTIPAPTPVPPPRLETGPTTTRDALAPVQRAQREGYAWTDRAAGLVRIPVARAMEILAARGEAAWAPLEAPVPGIPLPVRPEAARPEPAGPSGAAGPGAAR</sequence>
<keyword evidence="2" id="KW-0812">Transmembrane</keyword>
<dbReference type="AlphaFoldDB" id="A0A9X1YE98"/>
<feature type="compositionally biased region" description="Low complexity" evidence="1">
    <location>
        <begin position="131"/>
        <end position="146"/>
    </location>
</feature>
<feature type="region of interest" description="Disordered" evidence="1">
    <location>
        <begin position="121"/>
        <end position="146"/>
    </location>
</feature>
<gene>
    <name evidence="3" type="ORF">M0638_22155</name>
</gene>
<feature type="region of interest" description="Disordered" evidence="1">
    <location>
        <begin position="49"/>
        <end position="68"/>
    </location>
</feature>